<dbReference type="AlphaFoldDB" id="A0AA36DRA8"/>
<keyword evidence="1" id="KW-0812">Transmembrane</keyword>
<sequence length="300" mass="34990">MLFSVFNIALVFVGIITIISFFLTCVMIVILWRYRKSTRYKAFFYKTLWNECIFNIFTFIFFLATMYARFFDCMIPIFLYLNRFPWWTKFAQITQEHIMYIQTMNVFLAVGGRFCTVCIPHSRITHTAEELNKWMICVLQIFLPTIVEIPIYIFYNFEYGYTGNLKVPLLLGTTNDHYYEVAFSICVIYLIGAFALCVFGYISLFYTVRKRANRNETNIIIHGGCLLLALGALSACTIVRGFRILEKSKYMRIFYFSTSLWIPCTNIAATICVIGPIRKHILAPFKEKADTTVLPNTTLL</sequence>
<proteinExistence type="predicted"/>
<comment type="caution">
    <text evidence="2">The sequence shown here is derived from an EMBL/GenBank/DDBJ whole genome shotgun (WGS) entry which is preliminary data.</text>
</comment>
<feature type="transmembrane region" description="Helical" evidence="1">
    <location>
        <begin position="131"/>
        <end position="155"/>
    </location>
</feature>
<keyword evidence="1" id="KW-1133">Transmembrane helix</keyword>
<evidence type="ECO:0000313" key="3">
    <source>
        <dbReference type="Proteomes" id="UP001176961"/>
    </source>
</evidence>
<evidence type="ECO:0000313" key="2">
    <source>
        <dbReference type="EMBL" id="CAJ0591314.1"/>
    </source>
</evidence>
<keyword evidence="3" id="KW-1185">Reference proteome</keyword>
<name>A0AA36DRA8_CYLNA</name>
<dbReference type="Proteomes" id="UP001176961">
    <property type="component" value="Unassembled WGS sequence"/>
</dbReference>
<feature type="transmembrane region" description="Helical" evidence="1">
    <location>
        <begin position="219"/>
        <end position="242"/>
    </location>
</feature>
<feature type="transmembrane region" description="Helical" evidence="1">
    <location>
        <begin position="53"/>
        <end position="79"/>
    </location>
</feature>
<gene>
    <name evidence="2" type="ORF">CYNAS_LOCUS3297</name>
</gene>
<protein>
    <recommendedName>
        <fullName evidence="4">Serpentine receptor class gamma</fullName>
    </recommendedName>
</protein>
<feature type="transmembrane region" description="Helical" evidence="1">
    <location>
        <begin position="254"/>
        <end position="277"/>
    </location>
</feature>
<feature type="transmembrane region" description="Helical" evidence="1">
    <location>
        <begin position="6"/>
        <end position="32"/>
    </location>
</feature>
<evidence type="ECO:0008006" key="4">
    <source>
        <dbReference type="Google" id="ProtNLM"/>
    </source>
</evidence>
<keyword evidence="1" id="KW-0472">Membrane</keyword>
<evidence type="ECO:0000256" key="1">
    <source>
        <dbReference type="SAM" id="Phobius"/>
    </source>
</evidence>
<organism evidence="2 3">
    <name type="scientific">Cylicocyclus nassatus</name>
    <name type="common">Nematode worm</name>
    <dbReference type="NCBI Taxonomy" id="53992"/>
    <lineage>
        <taxon>Eukaryota</taxon>
        <taxon>Metazoa</taxon>
        <taxon>Ecdysozoa</taxon>
        <taxon>Nematoda</taxon>
        <taxon>Chromadorea</taxon>
        <taxon>Rhabditida</taxon>
        <taxon>Rhabditina</taxon>
        <taxon>Rhabditomorpha</taxon>
        <taxon>Strongyloidea</taxon>
        <taxon>Strongylidae</taxon>
        <taxon>Cylicocyclus</taxon>
    </lineage>
</organism>
<feature type="transmembrane region" description="Helical" evidence="1">
    <location>
        <begin position="181"/>
        <end position="207"/>
    </location>
</feature>
<reference evidence="2" key="1">
    <citation type="submission" date="2023-07" db="EMBL/GenBank/DDBJ databases">
        <authorList>
            <consortium name="CYATHOMIX"/>
        </authorList>
    </citation>
    <scope>NUCLEOTIDE SEQUENCE</scope>
    <source>
        <strain evidence="2">N/A</strain>
    </source>
</reference>
<dbReference type="EMBL" id="CATQJL010000001">
    <property type="protein sequence ID" value="CAJ0591314.1"/>
    <property type="molecule type" value="Genomic_DNA"/>
</dbReference>
<accession>A0AA36DRA8</accession>
<dbReference type="Pfam" id="PF10323">
    <property type="entry name" value="7TM_GPCR_Srv"/>
    <property type="match status" value="1"/>
</dbReference>
<dbReference type="InterPro" id="IPR019426">
    <property type="entry name" value="7TM_GPCR_serpentine_rcpt_Srv"/>
</dbReference>